<evidence type="ECO:0000259" key="1">
    <source>
        <dbReference type="Pfam" id="PF05709"/>
    </source>
</evidence>
<keyword evidence="3" id="KW-1185">Reference proteome</keyword>
<dbReference type="Proteomes" id="UP001307168">
    <property type="component" value="Unassembled WGS sequence"/>
</dbReference>
<evidence type="ECO:0000313" key="3">
    <source>
        <dbReference type="Proteomes" id="UP001307168"/>
    </source>
</evidence>
<gene>
    <name evidence="2" type="ORF">P4706_29450</name>
</gene>
<sequence length="269" mass="31231">MELLIQREDGEIIDTRDLLKLSLFEPSPPQRNPNYQDIEGRRGSLLLSNALASRTIRVELLFIARDKSDFILKRDEVFVLFDSEDPYYIIDSRQPFKRWKVVLESSDPEYVRNRVGKINLTFTAINGMSESTASTLSPLTFDSETWGMGLNIPADDMKYIFNTTKFKVYNAGDIEVDPREKPMVITFRGASENLLIHNLTTGERFKYTGTTDSYDKLILDRLYVRKNDASVFNNTNRQAVRLKKGWNEFQISGTTSSFEIDFDFRFYYL</sequence>
<evidence type="ECO:0000313" key="2">
    <source>
        <dbReference type="EMBL" id="MEC0277104.1"/>
    </source>
</evidence>
<organism evidence="2 3">
    <name type="scientific">Peribacillus castrilensis</name>
    <dbReference type="NCBI Taxonomy" id="2897690"/>
    <lineage>
        <taxon>Bacteria</taxon>
        <taxon>Bacillati</taxon>
        <taxon>Bacillota</taxon>
        <taxon>Bacilli</taxon>
        <taxon>Bacillales</taxon>
        <taxon>Bacillaceae</taxon>
        <taxon>Peribacillus</taxon>
    </lineage>
</organism>
<accession>A0AAW9NQX8</accession>
<reference evidence="2 3" key="1">
    <citation type="submission" date="2023-03" db="EMBL/GenBank/DDBJ databases">
        <title>Bacillus Genome Sequencing.</title>
        <authorList>
            <person name="Dunlap C."/>
        </authorList>
    </citation>
    <scope>NUCLEOTIDE SEQUENCE [LARGE SCALE GENOMIC DNA]</scope>
    <source>
        <strain evidence="2 3">B-41290</strain>
    </source>
</reference>
<protein>
    <submittedName>
        <fullName evidence="2">Phage tail family protein</fullName>
    </submittedName>
</protein>
<dbReference type="Pfam" id="PF05709">
    <property type="entry name" value="Sipho_tail"/>
    <property type="match status" value="1"/>
</dbReference>
<dbReference type="InterPro" id="IPR008841">
    <property type="entry name" value="Siphovirus-type_tail_N"/>
</dbReference>
<name>A0AAW9NQX8_9BACI</name>
<dbReference type="EMBL" id="JARNBH010000066">
    <property type="protein sequence ID" value="MEC0277104.1"/>
    <property type="molecule type" value="Genomic_DNA"/>
</dbReference>
<proteinExistence type="predicted"/>
<dbReference type="Gene3D" id="2.40.30.200">
    <property type="match status" value="1"/>
</dbReference>
<comment type="caution">
    <text evidence="2">The sequence shown here is derived from an EMBL/GenBank/DDBJ whole genome shotgun (WGS) entry which is preliminary data.</text>
</comment>
<dbReference type="RefSeq" id="WP_367408569.1">
    <property type="nucleotide sequence ID" value="NZ_JARNBH010000066.1"/>
</dbReference>
<feature type="domain" description="Siphovirus-type tail component RIFT-related" evidence="1">
    <location>
        <begin position="23"/>
        <end position="123"/>
    </location>
</feature>
<dbReference type="AlphaFoldDB" id="A0AAW9NQX8"/>